<dbReference type="EMBL" id="VSSQ01012328">
    <property type="protein sequence ID" value="MPM48967.1"/>
    <property type="molecule type" value="Genomic_DNA"/>
</dbReference>
<organism evidence="1">
    <name type="scientific">bioreactor metagenome</name>
    <dbReference type="NCBI Taxonomy" id="1076179"/>
    <lineage>
        <taxon>unclassified sequences</taxon>
        <taxon>metagenomes</taxon>
        <taxon>ecological metagenomes</taxon>
    </lineage>
</organism>
<protein>
    <submittedName>
        <fullName evidence="1">Uncharacterized protein</fullName>
    </submittedName>
</protein>
<sequence>MPSGELNAQRLRRVHRLAKAVKVDIVVARAVHLDELELHLLRPHVVDVHKLRGLLRVAALEAVRQRVCGVNRGDAGN</sequence>
<accession>A0A645A7C7</accession>
<gene>
    <name evidence="1" type="ORF">SDC9_95694</name>
</gene>
<reference evidence="1" key="1">
    <citation type="submission" date="2019-08" db="EMBL/GenBank/DDBJ databases">
        <authorList>
            <person name="Kucharzyk K."/>
            <person name="Murdoch R.W."/>
            <person name="Higgins S."/>
            <person name="Loffler F."/>
        </authorList>
    </citation>
    <scope>NUCLEOTIDE SEQUENCE</scope>
</reference>
<evidence type="ECO:0000313" key="1">
    <source>
        <dbReference type="EMBL" id="MPM48967.1"/>
    </source>
</evidence>
<comment type="caution">
    <text evidence="1">The sequence shown here is derived from an EMBL/GenBank/DDBJ whole genome shotgun (WGS) entry which is preliminary data.</text>
</comment>
<dbReference type="AlphaFoldDB" id="A0A645A7C7"/>
<name>A0A645A7C7_9ZZZZ</name>
<proteinExistence type="predicted"/>